<keyword evidence="3" id="KW-1185">Reference proteome</keyword>
<sequence length="75" mass="8093">MGRFRTIDRYPITMLAFLSADPTTAIAIVASIALVSLVSIVTFFALAPTVSPTWAERLDAGSSARSFEHEPQHGD</sequence>
<keyword evidence="1" id="KW-0812">Transmembrane</keyword>
<organism evidence="2 3">
    <name type="scientific">Natronosalvus rutilus</name>
    <dbReference type="NCBI Taxonomy" id="2953753"/>
    <lineage>
        <taxon>Archaea</taxon>
        <taxon>Methanobacteriati</taxon>
        <taxon>Methanobacteriota</taxon>
        <taxon>Stenosarchaea group</taxon>
        <taxon>Halobacteria</taxon>
        <taxon>Halobacteriales</taxon>
        <taxon>Natrialbaceae</taxon>
        <taxon>Natronosalvus</taxon>
    </lineage>
</organism>
<evidence type="ECO:0000313" key="3">
    <source>
        <dbReference type="Proteomes" id="UP001056855"/>
    </source>
</evidence>
<evidence type="ECO:0000313" key="2">
    <source>
        <dbReference type="EMBL" id="UTF54507.1"/>
    </source>
</evidence>
<reference evidence="2" key="1">
    <citation type="submission" date="2022-06" db="EMBL/GenBank/DDBJ databases">
        <title>Diverse halophilic archaea isolated from saline environments.</title>
        <authorList>
            <person name="Cui H.-L."/>
        </authorList>
    </citation>
    <scope>NUCLEOTIDE SEQUENCE</scope>
    <source>
        <strain evidence="2">WLHS1</strain>
    </source>
</reference>
<proteinExistence type="predicted"/>
<dbReference type="Proteomes" id="UP001056855">
    <property type="component" value="Chromosome"/>
</dbReference>
<dbReference type="KEGG" id="sawl:NGM29_04325"/>
<feature type="transmembrane region" description="Helical" evidence="1">
    <location>
        <begin position="24"/>
        <end position="47"/>
    </location>
</feature>
<dbReference type="RefSeq" id="WP_254159176.1">
    <property type="nucleotide sequence ID" value="NZ_CP100355.1"/>
</dbReference>
<name>A0A9E7SVY7_9EURY</name>
<dbReference type="AlphaFoldDB" id="A0A9E7SVY7"/>
<gene>
    <name evidence="2" type="ORF">NGM29_04325</name>
</gene>
<dbReference type="GeneID" id="73289245"/>
<dbReference type="EMBL" id="CP100355">
    <property type="protein sequence ID" value="UTF54507.1"/>
    <property type="molecule type" value="Genomic_DNA"/>
</dbReference>
<evidence type="ECO:0000256" key="1">
    <source>
        <dbReference type="SAM" id="Phobius"/>
    </source>
</evidence>
<protein>
    <submittedName>
        <fullName evidence="2">Uncharacterized protein</fullName>
    </submittedName>
</protein>
<keyword evidence="1" id="KW-0472">Membrane</keyword>
<keyword evidence="1" id="KW-1133">Transmembrane helix</keyword>
<accession>A0A9E7SVY7</accession>